<dbReference type="EMBL" id="RAPK01000009">
    <property type="protein sequence ID" value="RKD73014.1"/>
    <property type="molecule type" value="Genomic_DNA"/>
</dbReference>
<feature type="coiled-coil region" evidence="1">
    <location>
        <begin position="23"/>
        <end position="50"/>
    </location>
</feature>
<dbReference type="InterPro" id="IPR023346">
    <property type="entry name" value="Lysozyme-like_dom_sf"/>
</dbReference>
<accession>A0A419V3G1</accession>
<keyword evidence="1" id="KW-0175">Coiled coil</keyword>
<reference evidence="3 4" key="1">
    <citation type="submission" date="2018-09" db="EMBL/GenBank/DDBJ databases">
        <title>Genomic Encyclopedia of Archaeal and Bacterial Type Strains, Phase II (KMG-II): from individual species to whole genera.</title>
        <authorList>
            <person name="Goeker M."/>
        </authorList>
    </citation>
    <scope>NUCLEOTIDE SEQUENCE [LARGE SCALE GENOMIC DNA]</scope>
    <source>
        <strain evidence="3 4">DSM 17008</strain>
    </source>
</reference>
<evidence type="ECO:0000313" key="3">
    <source>
        <dbReference type="EMBL" id="RKD73014.1"/>
    </source>
</evidence>
<dbReference type="RefSeq" id="WP_245960973.1">
    <property type="nucleotide sequence ID" value="NZ_RAPK01000009.1"/>
</dbReference>
<dbReference type="SUPFAM" id="SSF53955">
    <property type="entry name" value="Lysozyme-like"/>
    <property type="match status" value="1"/>
</dbReference>
<organism evidence="3 4">
    <name type="scientific">Sinobaca qinghaiensis</name>
    <dbReference type="NCBI Taxonomy" id="342944"/>
    <lineage>
        <taxon>Bacteria</taxon>
        <taxon>Bacillati</taxon>
        <taxon>Bacillota</taxon>
        <taxon>Bacilli</taxon>
        <taxon>Bacillales</taxon>
        <taxon>Sporolactobacillaceae</taxon>
        <taxon>Sinobaca</taxon>
    </lineage>
</organism>
<dbReference type="AlphaFoldDB" id="A0A419V3G1"/>
<keyword evidence="4" id="KW-1185">Reference proteome</keyword>
<dbReference type="Gene3D" id="1.10.530.10">
    <property type="match status" value="1"/>
</dbReference>
<dbReference type="Proteomes" id="UP000285120">
    <property type="component" value="Unassembled WGS sequence"/>
</dbReference>
<proteinExistence type="predicted"/>
<dbReference type="CDD" id="cd00254">
    <property type="entry name" value="LT-like"/>
    <property type="match status" value="1"/>
</dbReference>
<gene>
    <name evidence="3" type="ORF">ATL39_2216</name>
</gene>
<name>A0A419V3G1_9BACL</name>
<evidence type="ECO:0000256" key="1">
    <source>
        <dbReference type="SAM" id="Coils"/>
    </source>
</evidence>
<feature type="domain" description="Transglycosylase SLT" evidence="2">
    <location>
        <begin position="98"/>
        <end position="213"/>
    </location>
</feature>
<comment type="caution">
    <text evidence="3">The sequence shown here is derived from an EMBL/GenBank/DDBJ whole genome shotgun (WGS) entry which is preliminary data.</text>
</comment>
<evidence type="ECO:0000259" key="2">
    <source>
        <dbReference type="Pfam" id="PF01464"/>
    </source>
</evidence>
<dbReference type="InterPro" id="IPR008258">
    <property type="entry name" value="Transglycosylase_SLT_dom_1"/>
</dbReference>
<sequence length="231" mass="26766">MSVTSEFSILAIPFLFMLSGIEKEQVHNHLDVLNEKQEDLERAEKIETEEIFPEELQPISSEMTYHEWKAAEDEAEDFYEKSDGLFKKDWGVFMSYHAHNKDIDPAIVYELLSVETGETFDPDLVGPQTKYGRAYGMAQFMTNTGPWIADMADIAYEKDFLYNPYYSMRLSVEYLDYLHDKYEGDWNKALTAYHRGVAGMRAYVEEHGDAKSWYAVEIQEKAEGSELVAKE</sequence>
<protein>
    <submittedName>
        <fullName evidence="3">Soluble lytic murein transglycosylase-like protein</fullName>
    </submittedName>
</protein>
<dbReference type="Pfam" id="PF01464">
    <property type="entry name" value="SLT"/>
    <property type="match status" value="1"/>
</dbReference>
<evidence type="ECO:0000313" key="4">
    <source>
        <dbReference type="Proteomes" id="UP000285120"/>
    </source>
</evidence>